<keyword evidence="2" id="KW-0812">Transmembrane</keyword>
<gene>
    <name evidence="4" type="ORF">DASB73_004610</name>
</gene>
<dbReference type="PANTHER" id="PTHR32440">
    <property type="entry name" value="PHOSPHATASE DCR2-RELATED-RELATED"/>
    <property type="match status" value="1"/>
</dbReference>
<feature type="domain" description="Calcineurin-like phosphoesterase" evidence="3">
    <location>
        <begin position="281"/>
        <end position="529"/>
    </location>
</feature>
<evidence type="ECO:0000256" key="1">
    <source>
        <dbReference type="SAM" id="MobiDB-lite"/>
    </source>
</evidence>
<dbReference type="GO" id="GO:0004721">
    <property type="term" value="F:phosphoprotein phosphatase activity"/>
    <property type="evidence" value="ECO:0007669"/>
    <property type="project" value="TreeGrafter"/>
</dbReference>
<dbReference type="SUPFAM" id="SSF56300">
    <property type="entry name" value="Metallo-dependent phosphatases"/>
    <property type="match status" value="1"/>
</dbReference>
<dbReference type="EMBL" id="BTGC01000001">
    <property type="protein sequence ID" value="GMM49503.1"/>
    <property type="molecule type" value="Genomic_DNA"/>
</dbReference>
<feature type="transmembrane region" description="Helical" evidence="2">
    <location>
        <begin position="12"/>
        <end position="31"/>
    </location>
</feature>
<dbReference type="GO" id="GO:0005737">
    <property type="term" value="C:cytoplasm"/>
    <property type="evidence" value="ECO:0007669"/>
    <property type="project" value="TreeGrafter"/>
</dbReference>
<keyword evidence="5" id="KW-1185">Reference proteome</keyword>
<proteinExistence type="predicted"/>
<reference evidence="4 5" key="1">
    <citation type="journal article" date="2023" name="Elife">
        <title>Identification of key yeast species and microbe-microbe interactions impacting larval growth of Drosophila in the wild.</title>
        <authorList>
            <person name="Mure A."/>
            <person name="Sugiura Y."/>
            <person name="Maeda R."/>
            <person name="Honda K."/>
            <person name="Sakurai N."/>
            <person name="Takahashi Y."/>
            <person name="Watada M."/>
            <person name="Katoh T."/>
            <person name="Gotoh A."/>
            <person name="Gotoh Y."/>
            <person name="Taniguchi I."/>
            <person name="Nakamura K."/>
            <person name="Hayashi T."/>
            <person name="Katayama T."/>
            <person name="Uemura T."/>
            <person name="Hattori Y."/>
        </authorList>
    </citation>
    <scope>NUCLEOTIDE SEQUENCE [LARGE SCALE GENOMIC DNA]</scope>
    <source>
        <strain evidence="4 5">SB-73</strain>
    </source>
</reference>
<dbReference type="AlphaFoldDB" id="A0AAV5RDG9"/>
<dbReference type="Proteomes" id="UP001362899">
    <property type="component" value="Unassembled WGS sequence"/>
</dbReference>
<keyword evidence="2" id="KW-0472">Membrane</keyword>
<sequence length="673" mass="75950">MRPRTKRHVRKLVNFLVVLLGFGLLLSFFGINLSHPFKSSSKPLNSNTVAESSDSKVASSQLSDYASAFEYKEPDNPVVVDISICTRSRFGSCELPDPTWRIYPKDLLLGNGWMNKMYLIYKHVDVSTLKDEDLVVTGIASTHQYEKPHIPDREKDGTSILPVEMLTESFLDEPTEAEIKENGWVERDFESGLWIQRKSFKKAKQDSRTDKDDSRDSVEGMITALKVLYGDDVQYYVPNWNRTSTPLSVGRKYELPYIFYRKGPLVKIPKPEIKLDKSDRLRIAQISDLHMNSGHGICREVASSFDRDVYGECHADRLTLEFMDAALHNEIPDLIVFSGDLLLGAGVRDVETALIKAVSIAMKYKIPFATIWGNHDSETGFSNYELTEILLELPYSLIEHGPESIPGDGNYVVTASKQGDEYPVLSLYMIDTHGRSRDRTSAYDWVKKEQADWVLEQSKAITSQLKGLNDLTISMAFIHIPTPHYVISLDVQRVGNSLEGISCTVRDEGIMSAFFQAGVSIINAGHDHANDFCQYLMENPEFKLDSDIYLCYGGGAGYGGYGGYPDAHNVLYKRRIRFFDVDMKHHSVVTYHFVDKLGGHSNKFVLMEDAIPVPPSVIVDVEHVPVFEDDETRQQYYGDAVDEDGLPIPGSGTETLEYEDNDEFIGDEELEED</sequence>
<evidence type="ECO:0000313" key="4">
    <source>
        <dbReference type="EMBL" id="GMM49503.1"/>
    </source>
</evidence>
<accession>A0AAV5RDG9</accession>
<dbReference type="InterPro" id="IPR029052">
    <property type="entry name" value="Metallo-depent_PP-like"/>
</dbReference>
<dbReference type="InterPro" id="IPR004843">
    <property type="entry name" value="Calcineurin-like_PHP"/>
</dbReference>
<dbReference type="PANTHER" id="PTHR32440:SF0">
    <property type="entry name" value="PHOSPHATASE DCR2-RELATED"/>
    <property type="match status" value="1"/>
</dbReference>
<keyword evidence="2" id="KW-1133">Transmembrane helix</keyword>
<dbReference type="Pfam" id="PF00149">
    <property type="entry name" value="Metallophos"/>
    <property type="match status" value="1"/>
</dbReference>
<feature type="compositionally biased region" description="Acidic residues" evidence="1">
    <location>
        <begin position="656"/>
        <end position="673"/>
    </location>
</feature>
<comment type="caution">
    <text evidence="4">The sequence shown here is derived from an EMBL/GenBank/DDBJ whole genome shotgun (WGS) entry which is preliminary data.</text>
</comment>
<evidence type="ECO:0000313" key="5">
    <source>
        <dbReference type="Proteomes" id="UP001362899"/>
    </source>
</evidence>
<evidence type="ECO:0000256" key="2">
    <source>
        <dbReference type="SAM" id="Phobius"/>
    </source>
</evidence>
<feature type="region of interest" description="Disordered" evidence="1">
    <location>
        <begin position="638"/>
        <end position="673"/>
    </location>
</feature>
<name>A0AAV5RDG9_STABA</name>
<protein>
    <submittedName>
        <fullName evidence="4">Phosphoprotein phosphatase</fullName>
    </submittedName>
</protein>
<evidence type="ECO:0000259" key="3">
    <source>
        <dbReference type="Pfam" id="PF00149"/>
    </source>
</evidence>
<organism evidence="4 5">
    <name type="scientific">Starmerella bacillaris</name>
    <name type="common">Yeast</name>
    <name type="synonym">Candida zemplinina</name>
    <dbReference type="NCBI Taxonomy" id="1247836"/>
    <lineage>
        <taxon>Eukaryota</taxon>
        <taxon>Fungi</taxon>
        <taxon>Dikarya</taxon>
        <taxon>Ascomycota</taxon>
        <taxon>Saccharomycotina</taxon>
        <taxon>Dipodascomycetes</taxon>
        <taxon>Dipodascales</taxon>
        <taxon>Trichomonascaceae</taxon>
        <taxon>Starmerella</taxon>
    </lineage>
</organism>
<dbReference type="Gene3D" id="3.60.21.10">
    <property type="match status" value="1"/>
</dbReference>